<dbReference type="RefSeq" id="WP_224415009.1">
    <property type="nucleotide sequence ID" value="NZ_JAGXFC010000001.1"/>
</dbReference>
<comment type="similarity">
    <text evidence="1">Belongs to the nucleoside-specific channel-forming outer membrane porin (Tsx) (TC 1.B.10) family.</text>
</comment>
<dbReference type="Proteomes" id="UP001319883">
    <property type="component" value="Unassembled WGS sequence"/>
</dbReference>
<gene>
    <name evidence="3" type="ORF">KGQ91_11735</name>
</gene>
<dbReference type="EMBL" id="JAGXFD010000001">
    <property type="protein sequence ID" value="MBZ9568339.1"/>
    <property type="molecule type" value="Genomic_DNA"/>
</dbReference>
<dbReference type="InterPro" id="IPR036777">
    <property type="entry name" value="Channel_Tsx-like_sf"/>
</dbReference>
<keyword evidence="2" id="KW-0732">Signal</keyword>
<sequence length="248" mass="27500">MIQASAPPRLVSACTAGLLLVGVTGTAHAWTQASLSLLKGWDYALGDKQRSIATYEVANGWEYGDNYFFFDYTNLEGDRDGKTLPNIYGEYAPRLSLGKITGSDLGAGPVTDVLLAGQLEMGENINRRLYGLGFDLDVPGMDYFQLNTYVRDDTDLPGNTWQVTLVWGSHFDLASTKWLFKGHFDYAGSEGHVGHNINSAPQLLLDVGDFWGASDRLYAGVEYQYWKNKYGIEGADEHNPQAMVTWKF</sequence>
<feature type="chain" id="PRO_5046190186" description="Nucleoside-specific outer membrane channel protein Tsx" evidence="2">
    <location>
        <begin position="30"/>
        <end position="248"/>
    </location>
</feature>
<name>A0ABS7X0C4_9GAMM</name>
<accession>A0ABS7X0C4</accession>
<evidence type="ECO:0008006" key="5">
    <source>
        <dbReference type="Google" id="ProtNLM"/>
    </source>
</evidence>
<dbReference type="Gene3D" id="2.40.230.20">
    <property type="entry name" value="Nucleoside-specific channel-forming protein, Tsx-like"/>
    <property type="match status" value="1"/>
</dbReference>
<dbReference type="Pfam" id="PF03502">
    <property type="entry name" value="Channel_Tsx"/>
    <property type="match status" value="1"/>
</dbReference>
<keyword evidence="4" id="KW-1185">Reference proteome</keyword>
<evidence type="ECO:0000256" key="1">
    <source>
        <dbReference type="ARBA" id="ARBA00008728"/>
    </source>
</evidence>
<evidence type="ECO:0000313" key="4">
    <source>
        <dbReference type="Proteomes" id="UP001319883"/>
    </source>
</evidence>
<evidence type="ECO:0000313" key="3">
    <source>
        <dbReference type="EMBL" id="MBZ9568339.1"/>
    </source>
</evidence>
<dbReference type="InterPro" id="IPR018013">
    <property type="entry name" value="Channel_Tsx-like"/>
</dbReference>
<evidence type="ECO:0000256" key="2">
    <source>
        <dbReference type="SAM" id="SignalP"/>
    </source>
</evidence>
<protein>
    <recommendedName>
        <fullName evidence="5">Nucleoside-specific outer membrane channel protein Tsx</fullName>
    </recommendedName>
</protein>
<proteinExistence type="inferred from homology"/>
<feature type="signal peptide" evidence="2">
    <location>
        <begin position="1"/>
        <end position="29"/>
    </location>
</feature>
<reference evidence="3 4" key="1">
    <citation type="submission" date="2021-05" db="EMBL/GenBank/DDBJ databases">
        <title>Petroleum and Energy Research Collection (APPE): ex situ preservation of microbial diversity associated with the oil industry and exploitation of its biotechnological potential.</title>
        <authorList>
            <person name="Paixao C.T.M."/>
            <person name="Gomes M.B."/>
            <person name="Oliveira V.M."/>
        </authorList>
    </citation>
    <scope>NUCLEOTIDE SEQUENCE [LARGE SCALE GENOMIC DNA]</scope>
    <source>
        <strain evidence="3 4">LIT2</strain>
    </source>
</reference>
<comment type="caution">
    <text evidence="3">The sequence shown here is derived from an EMBL/GenBank/DDBJ whole genome shotgun (WGS) entry which is preliminary data.</text>
</comment>
<organism evidence="3 4">
    <name type="scientific">Modicisalibacter tunisiensis</name>
    <dbReference type="NCBI Taxonomy" id="390637"/>
    <lineage>
        <taxon>Bacteria</taxon>
        <taxon>Pseudomonadati</taxon>
        <taxon>Pseudomonadota</taxon>
        <taxon>Gammaproteobacteria</taxon>
        <taxon>Oceanospirillales</taxon>
        <taxon>Halomonadaceae</taxon>
        <taxon>Modicisalibacter</taxon>
    </lineage>
</organism>
<dbReference type="SUPFAM" id="SSF111364">
    <property type="entry name" value="Tsx-like channel"/>
    <property type="match status" value="1"/>
</dbReference>